<dbReference type="InParanoid" id="A0A7J7DJX1"/>
<feature type="compositionally biased region" description="Basic and acidic residues" evidence="1">
    <location>
        <begin position="108"/>
        <end position="117"/>
    </location>
</feature>
<feature type="compositionally biased region" description="Polar residues" evidence="1">
    <location>
        <begin position="33"/>
        <end position="44"/>
    </location>
</feature>
<feature type="compositionally biased region" description="Acidic residues" evidence="1">
    <location>
        <begin position="127"/>
        <end position="136"/>
    </location>
</feature>
<dbReference type="OrthoDB" id="1906282at2759"/>
<organism evidence="2 3">
    <name type="scientific">Tripterygium wilfordii</name>
    <name type="common">Thunder God vine</name>
    <dbReference type="NCBI Taxonomy" id="458696"/>
    <lineage>
        <taxon>Eukaryota</taxon>
        <taxon>Viridiplantae</taxon>
        <taxon>Streptophyta</taxon>
        <taxon>Embryophyta</taxon>
        <taxon>Tracheophyta</taxon>
        <taxon>Spermatophyta</taxon>
        <taxon>Magnoliopsida</taxon>
        <taxon>eudicotyledons</taxon>
        <taxon>Gunneridae</taxon>
        <taxon>Pentapetalae</taxon>
        <taxon>rosids</taxon>
        <taxon>fabids</taxon>
        <taxon>Celastrales</taxon>
        <taxon>Celastraceae</taxon>
        <taxon>Tripterygium</taxon>
    </lineage>
</organism>
<comment type="caution">
    <text evidence="2">The sequence shown here is derived from an EMBL/GenBank/DDBJ whole genome shotgun (WGS) entry which is preliminary data.</text>
</comment>
<dbReference type="EMBL" id="JAAARO010000006">
    <property type="protein sequence ID" value="KAF5746376.1"/>
    <property type="molecule type" value="Genomic_DNA"/>
</dbReference>
<feature type="region of interest" description="Disordered" evidence="1">
    <location>
        <begin position="33"/>
        <end position="70"/>
    </location>
</feature>
<accession>A0A7J7DJX1</accession>
<dbReference type="AlphaFoldDB" id="A0A7J7DJX1"/>
<keyword evidence="3" id="KW-1185">Reference proteome</keyword>
<dbReference type="FunCoup" id="A0A7J7DJX1">
    <property type="interactions" value="469"/>
</dbReference>
<feature type="region of interest" description="Disordered" evidence="1">
    <location>
        <begin position="87"/>
        <end position="138"/>
    </location>
</feature>
<name>A0A7J7DJX1_TRIWF</name>
<feature type="region of interest" description="Disordered" evidence="1">
    <location>
        <begin position="193"/>
        <end position="214"/>
    </location>
</feature>
<reference evidence="2 3" key="1">
    <citation type="journal article" date="2020" name="Nat. Commun.">
        <title>Genome of Tripterygium wilfordii and identification of cytochrome P450 involved in triptolide biosynthesis.</title>
        <authorList>
            <person name="Tu L."/>
            <person name="Su P."/>
            <person name="Zhang Z."/>
            <person name="Gao L."/>
            <person name="Wang J."/>
            <person name="Hu T."/>
            <person name="Zhou J."/>
            <person name="Zhang Y."/>
            <person name="Zhao Y."/>
            <person name="Liu Y."/>
            <person name="Song Y."/>
            <person name="Tong Y."/>
            <person name="Lu Y."/>
            <person name="Yang J."/>
            <person name="Xu C."/>
            <person name="Jia M."/>
            <person name="Peters R.J."/>
            <person name="Huang L."/>
            <person name="Gao W."/>
        </authorList>
    </citation>
    <scope>NUCLEOTIDE SEQUENCE [LARGE SCALE GENOMIC DNA]</scope>
    <source>
        <strain evidence="3">cv. XIE 37</strain>
        <tissue evidence="2">Leaf</tissue>
    </source>
</reference>
<evidence type="ECO:0000256" key="1">
    <source>
        <dbReference type="SAM" id="MobiDB-lite"/>
    </source>
</evidence>
<gene>
    <name evidence="2" type="ORF">HS088_TW06G00547</name>
</gene>
<dbReference type="PANTHER" id="PTHR13445:SF5">
    <property type="entry name" value="PROTEIN TSSC4"/>
    <property type="match status" value="1"/>
</dbReference>
<evidence type="ECO:0008006" key="4">
    <source>
        <dbReference type="Google" id="ProtNLM"/>
    </source>
</evidence>
<dbReference type="PANTHER" id="PTHR13445">
    <property type="entry name" value="TUMOR SUPPRESSING SUBTRANSFERABLE CANDIDATE 4 TSSC4"/>
    <property type="match status" value="1"/>
</dbReference>
<dbReference type="Proteomes" id="UP000593562">
    <property type="component" value="Unassembled WGS sequence"/>
</dbReference>
<dbReference type="InterPro" id="IPR029338">
    <property type="entry name" value="TSSC4"/>
</dbReference>
<protein>
    <recommendedName>
        <fullName evidence="4">Protein TSSC4</fullName>
    </recommendedName>
</protein>
<sequence length="432" mass="48112">MASSSDSMDDESFRARVDRIFGSLPAGLNYFRQPSSAVRSSPWSLTGKEVERKEWRRDTGSSDRDETPCSAAFDDFLNKDRRSSRRNAKLGGELGGDLDDVDEDGDERPENGDEWDIRSSIGLDPTLDNEEEEDEYDKVACGRESADDRLYTRDVTNHGLNLNAENVLLNSLSSTMKDPRDLAARNRLMEDDAEAQVSNSPHNPGTEFKEPQVRFSGDGVPLRSILKRKDTNSIPKSLKRVRFDPGCMSSSEELSEGHQDFLSRNSSVSSMVSSNDGSMLAQNTARIQDRSRNAYTHYTLNSTIEVNEESNTRACMDFLKLVRGSKPSDLGSNSQDVSADLPKSITFIPKKKAVDGESVDSFSEFKQDKQAKSSHQAEFQFPIGIALIESQQSEVGEVVEAQQEVSATDVNSRIQKPIRRYRTKPSSDDSDC</sequence>
<proteinExistence type="predicted"/>
<feature type="compositionally biased region" description="Acidic residues" evidence="1">
    <location>
        <begin position="96"/>
        <end position="107"/>
    </location>
</feature>
<evidence type="ECO:0000313" key="3">
    <source>
        <dbReference type="Proteomes" id="UP000593562"/>
    </source>
</evidence>
<feature type="compositionally biased region" description="Basic and acidic residues" evidence="1">
    <location>
        <begin position="48"/>
        <end position="67"/>
    </location>
</feature>
<evidence type="ECO:0000313" key="2">
    <source>
        <dbReference type="EMBL" id="KAF5746376.1"/>
    </source>
</evidence>